<evidence type="ECO:0000256" key="1">
    <source>
        <dbReference type="ARBA" id="ARBA00007164"/>
    </source>
</evidence>
<dbReference type="RefSeq" id="WP_310767294.1">
    <property type="nucleotide sequence ID" value="NZ_CP134050.1"/>
</dbReference>
<dbReference type="Gene3D" id="3.40.710.10">
    <property type="entry name" value="DD-peptidase/beta-lactamase superfamily"/>
    <property type="match status" value="1"/>
</dbReference>
<evidence type="ECO:0000313" key="9">
    <source>
        <dbReference type="EMBL" id="WNC14717.1"/>
    </source>
</evidence>
<dbReference type="SUPFAM" id="SSF56601">
    <property type="entry name" value="beta-lactamase/transpeptidase-like"/>
    <property type="match status" value="1"/>
</dbReference>
<keyword evidence="6" id="KW-0961">Cell wall biogenesis/degradation</keyword>
<protein>
    <submittedName>
        <fullName evidence="9">D-alanyl-D-alanine carboxypeptidase family protein</fullName>
        <ecNumber evidence="9">3.4.-.-</ecNumber>
    </submittedName>
</protein>
<dbReference type="InterPro" id="IPR001967">
    <property type="entry name" value="Peptidase_S11_N"/>
</dbReference>
<keyword evidence="5" id="KW-0573">Peptidoglycan synthesis</keyword>
<evidence type="ECO:0000256" key="5">
    <source>
        <dbReference type="ARBA" id="ARBA00022984"/>
    </source>
</evidence>
<evidence type="ECO:0000259" key="8">
    <source>
        <dbReference type="Pfam" id="PF00768"/>
    </source>
</evidence>
<keyword evidence="2" id="KW-0732">Signal</keyword>
<dbReference type="InterPro" id="IPR018044">
    <property type="entry name" value="Peptidase_S11"/>
</dbReference>
<dbReference type="EC" id="3.4.-.-" evidence="9"/>
<organism evidence="9 10">
    <name type="scientific">Brevibacillus brevis</name>
    <name type="common">Bacillus brevis</name>
    <dbReference type="NCBI Taxonomy" id="1393"/>
    <lineage>
        <taxon>Bacteria</taxon>
        <taxon>Bacillati</taxon>
        <taxon>Bacillota</taxon>
        <taxon>Bacilli</taxon>
        <taxon>Bacillales</taxon>
        <taxon>Paenibacillaceae</taxon>
        <taxon>Brevibacillus</taxon>
    </lineage>
</organism>
<sequence length="293" mass="31978">MRKRKGRLVVLLFMAAGISWLLASMPFGMEKESVLARWEKAWGRLDARAAILLDAQSGEVLYSQNADTPYPVASMSKMMTEYLLLEAIRDGRAAWTDKVRISENAATVEGARVSLEAGEVYPLRDLYAAMAVGSANNAAVAIGEYLAGSTANFADRMSQKAAELGLDSSRFVNATGLAYDYGQNEMTARDVGRLAHRLITDFPQIVDLTSEPYVQLTSTGEQVASTNLMLTADDDSMRVTGLDGLKTGFTDEAGYCFTGTAKRGERRLISVVMGTETDEARFTETKKLLEMGF</sequence>
<keyword evidence="4" id="KW-0133">Cell shape</keyword>
<evidence type="ECO:0000256" key="4">
    <source>
        <dbReference type="ARBA" id="ARBA00022960"/>
    </source>
</evidence>
<dbReference type="PRINTS" id="PR00725">
    <property type="entry name" value="DADACBPTASE1"/>
</dbReference>
<dbReference type="Proteomes" id="UP001256827">
    <property type="component" value="Chromosome"/>
</dbReference>
<keyword evidence="9" id="KW-0121">Carboxypeptidase</keyword>
<name>A0ABY9T4E3_BREBE</name>
<dbReference type="PANTHER" id="PTHR21581">
    <property type="entry name" value="D-ALANYL-D-ALANINE CARBOXYPEPTIDASE"/>
    <property type="match status" value="1"/>
</dbReference>
<proteinExistence type="inferred from homology"/>
<accession>A0ABY9T4E3</accession>
<gene>
    <name evidence="9" type="ORF">RGB73_29345</name>
</gene>
<evidence type="ECO:0000256" key="2">
    <source>
        <dbReference type="ARBA" id="ARBA00022729"/>
    </source>
</evidence>
<dbReference type="EMBL" id="CP134050">
    <property type="protein sequence ID" value="WNC14717.1"/>
    <property type="molecule type" value="Genomic_DNA"/>
</dbReference>
<keyword evidence="9" id="KW-0645">Protease</keyword>
<dbReference type="PANTHER" id="PTHR21581:SF11">
    <property type="entry name" value="D-ALANYL-D-ALANINE CARBOXYPEPTIDASE DACA"/>
    <property type="match status" value="1"/>
</dbReference>
<evidence type="ECO:0000256" key="7">
    <source>
        <dbReference type="RuleBase" id="RU004016"/>
    </source>
</evidence>
<comment type="similarity">
    <text evidence="1 7">Belongs to the peptidase S11 family.</text>
</comment>
<dbReference type="GO" id="GO:0004180">
    <property type="term" value="F:carboxypeptidase activity"/>
    <property type="evidence" value="ECO:0007669"/>
    <property type="project" value="UniProtKB-KW"/>
</dbReference>
<evidence type="ECO:0000256" key="3">
    <source>
        <dbReference type="ARBA" id="ARBA00022801"/>
    </source>
</evidence>
<keyword evidence="10" id="KW-1185">Reference proteome</keyword>
<reference evidence="9 10" key="1">
    <citation type="submission" date="2023-09" db="EMBL/GenBank/DDBJ databases">
        <title>Complete Genome and Methylome dissection of Bacillus brevis NEB573 original source of BbsI restriction endonuclease.</title>
        <authorList>
            <person name="Fomenkov A."/>
            <person name="Roberts R.D."/>
        </authorList>
    </citation>
    <scope>NUCLEOTIDE SEQUENCE [LARGE SCALE GENOMIC DNA]</scope>
    <source>
        <strain evidence="9 10">NEB573</strain>
    </source>
</reference>
<dbReference type="InterPro" id="IPR012338">
    <property type="entry name" value="Beta-lactam/transpept-like"/>
</dbReference>
<dbReference type="Pfam" id="PF00768">
    <property type="entry name" value="Peptidase_S11"/>
    <property type="match status" value="1"/>
</dbReference>
<evidence type="ECO:0000256" key="6">
    <source>
        <dbReference type="ARBA" id="ARBA00023316"/>
    </source>
</evidence>
<evidence type="ECO:0000313" key="10">
    <source>
        <dbReference type="Proteomes" id="UP001256827"/>
    </source>
</evidence>
<keyword evidence="3 9" id="KW-0378">Hydrolase</keyword>
<feature type="domain" description="Peptidase S11 D-alanyl-D-alanine carboxypeptidase A N-terminal" evidence="8">
    <location>
        <begin position="44"/>
        <end position="276"/>
    </location>
</feature>